<feature type="transmembrane region" description="Helical" evidence="5">
    <location>
        <begin position="428"/>
        <end position="447"/>
    </location>
</feature>
<accession>A0A5N4AGF3</accession>
<dbReference type="Proteomes" id="UP000327044">
    <property type="component" value="Unassembled WGS sequence"/>
</dbReference>
<comment type="subcellular location">
    <subcellularLocation>
        <location evidence="1">Membrane</location>
        <topology evidence="1">Multi-pass membrane protein</topology>
    </subcellularLocation>
</comment>
<feature type="transmembrane region" description="Helical" evidence="5">
    <location>
        <begin position="367"/>
        <end position="389"/>
    </location>
</feature>
<feature type="transmembrane region" description="Helical" evidence="5">
    <location>
        <begin position="143"/>
        <end position="165"/>
    </location>
</feature>
<evidence type="ECO:0000313" key="7">
    <source>
        <dbReference type="EMBL" id="KAB0796397.1"/>
    </source>
</evidence>
<reference evidence="7 8" key="1">
    <citation type="journal article" date="2018" name="Elife">
        <title>Firefly genomes illuminate parallel origins of bioluminescence in beetles.</title>
        <authorList>
            <person name="Fallon T.R."/>
            <person name="Lower S.E."/>
            <person name="Chang C.H."/>
            <person name="Bessho-Uehara M."/>
            <person name="Martin G.J."/>
            <person name="Bewick A.J."/>
            <person name="Behringer M."/>
            <person name="Debat H.J."/>
            <person name="Wong I."/>
            <person name="Day J.C."/>
            <person name="Suvorov A."/>
            <person name="Silva C.J."/>
            <person name="Stanger-Hall K.F."/>
            <person name="Hall D.W."/>
            <person name="Schmitz R.J."/>
            <person name="Nelson D.R."/>
            <person name="Lewis S.M."/>
            <person name="Shigenobu S."/>
            <person name="Bybee S.M."/>
            <person name="Larracuente A.M."/>
            <person name="Oba Y."/>
            <person name="Weng J.K."/>
        </authorList>
    </citation>
    <scope>NUCLEOTIDE SEQUENCE [LARGE SCALE GENOMIC DNA]</scope>
    <source>
        <strain evidence="7">1611_PpyrPB1</strain>
        <tissue evidence="7">Whole body</tissue>
    </source>
</reference>
<keyword evidence="4 5" id="KW-0472">Membrane</keyword>
<dbReference type="PROSITE" id="PS50850">
    <property type="entry name" value="MFS"/>
    <property type="match status" value="1"/>
</dbReference>
<dbReference type="OrthoDB" id="6339427at2759"/>
<organism evidence="7 8">
    <name type="scientific">Photinus pyralis</name>
    <name type="common">Common eastern firefly</name>
    <name type="synonym">Lampyris pyralis</name>
    <dbReference type="NCBI Taxonomy" id="7054"/>
    <lineage>
        <taxon>Eukaryota</taxon>
        <taxon>Metazoa</taxon>
        <taxon>Ecdysozoa</taxon>
        <taxon>Arthropoda</taxon>
        <taxon>Hexapoda</taxon>
        <taxon>Insecta</taxon>
        <taxon>Pterygota</taxon>
        <taxon>Neoptera</taxon>
        <taxon>Endopterygota</taxon>
        <taxon>Coleoptera</taxon>
        <taxon>Polyphaga</taxon>
        <taxon>Elateriformia</taxon>
        <taxon>Elateroidea</taxon>
        <taxon>Lampyridae</taxon>
        <taxon>Lampyrinae</taxon>
        <taxon>Photinus</taxon>
    </lineage>
</organism>
<evidence type="ECO:0000256" key="1">
    <source>
        <dbReference type="ARBA" id="ARBA00004141"/>
    </source>
</evidence>
<proteinExistence type="predicted"/>
<evidence type="ECO:0000256" key="5">
    <source>
        <dbReference type="SAM" id="Phobius"/>
    </source>
</evidence>
<comment type="caution">
    <text evidence="7">The sequence shown here is derived from an EMBL/GenBank/DDBJ whole genome shotgun (WGS) entry which is preliminary data.</text>
</comment>
<name>A0A5N4AGF3_PHOPY</name>
<feature type="transmembrane region" description="Helical" evidence="5">
    <location>
        <begin position="302"/>
        <end position="321"/>
    </location>
</feature>
<evidence type="ECO:0000259" key="6">
    <source>
        <dbReference type="PROSITE" id="PS50850"/>
    </source>
</evidence>
<keyword evidence="8" id="KW-1185">Reference proteome</keyword>
<evidence type="ECO:0000256" key="2">
    <source>
        <dbReference type="ARBA" id="ARBA00022692"/>
    </source>
</evidence>
<evidence type="ECO:0000313" key="8">
    <source>
        <dbReference type="Proteomes" id="UP000327044"/>
    </source>
</evidence>
<feature type="transmembrane region" description="Helical" evidence="5">
    <location>
        <begin position="328"/>
        <end position="347"/>
    </location>
</feature>
<feature type="transmembrane region" description="Helical" evidence="5">
    <location>
        <begin position="12"/>
        <end position="37"/>
    </location>
</feature>
<dbReference type="InParanoid" id="A0A5N4AGF3"/>
<gene>
    <name evidence="7" type="ORF">PPYR_10458</name>
</gene>
<dbReference type="InterPro" id="IPR050549">
    <property type="entry name" value="MFS_Trehalose_Transporter"/>
</dbReference>
<dbReference type="GO" id="GO:0022857">
    <property type="term" value="F:transmembrane transporter activity"/>
    <property type="evidence" value="ECO:0007669"/>
    <property type="project" value="InterPro"/>
</dbReference>
<feature type="transmembrane region" description="Helical" evidence="5">
    <location>
        <begin position="171"/>
        <end position="196"/>
    </location>
</feature>
<dbReference type="PANTHER" id="PTHR48021">
    <property type="match status" value="1"/>
</dbReference>
<keyword evidence="3 5" id="KW-1133">Transmembrane helix</keyword>
<dbReference type="InterPro" id="IPR020846">
    <property type="entry name" value="MFS_dom"/>
</dbReference>
<dbReference type="Gene3D" id="1.20.1250.20">
    <property type="entry name" value="MFS general substrate transporter like domains"/>
    <property type="match status" value="1"/>
</dbReference>
<sequence>MNLYLLPQFVSSSIVGTFCFLIGIQLGYLSILIPYFIKNDNMPVQESFTLSDNEVSWLLSMAALVKPVSGLLAGLVMDHFGRLNTLRLGIIPWSIGWIIIAEASNFPMLMAGYIISLLPHSWFVISLLAYISEISSPSVRSVLLNFKSVFWGLGSMAPFLLGALLHWRTVAWINCLLPVIPGVATLFLKESVLWLVTKGRVNDAKKSLAYFNRYRKLSKDEDLEGVIERKLLSVQTLHEEYRSSNRSLLHKMKFFFQPSGYIRIFMLAGLECFNEVTGSSVVFANIIVFFTEFGTTINPYGIGIYIGVTKLATSFFNAWLLKTFKFRSILMANYVTVSGCLLAWGLYLEYNTKGTTIYQWIPLCTMILYTFSLSAGVYSVPVVIAPLIFPTHVRGTGQAITTLIQSLLEFSAIQSYYAMKKIVKHSHILYFMALFSLLACAYIYKYVVETHEKSFSEIENYFSKKDNCNKRNSLPGEELESFHEK</sequence>
<dbReference type="Pfam" id="PF00083">
    <property type="entry name" value="Sugar_tr"/>
    <property type="match status" value="1"/>
</dbReference>
<protein>
    <recommendedName>
        <fullName evidence="6">Major facilitator superfamily (MFS) profile domain-containing protein</fullName>
    </recommendedName>
</protein>
<keyword evidence="2 5" id="KW-0812">Transmembrane</keyword>
<feature type="transmembrane region" description="Helical" evidence="5">
    <location>
        <begin position="57"/>
        <end position="76"/>
    </location>
</feature>
<evidence type="ECO:0000256" key="3">
    <source>
        <dbReference type="ARBA" id="ARBA00022989"/>
    </source>
</evidence>
<dbReference type="InterPro" id="IPR036259">
    <property type="entry name" value="MFS_trans_sf"/>
</dbReference>
<dbReference type="InterPro" id="IPR005828">
    <property type="entry name" value="MFS_sugar_transport-like"/>
</dbReference>
<dbReference type="GO" id="GO:0016020">
    <property type="term" value="C:membrane"/>
    <property type="evidence" value="ECO:0007669"/>
    <property type="project" value="UniProtKB-SubCell"/>
</dbReference>
<dbReference type="PANTHER" id="PTHR48021:SF24">
    <property type="entry name" value="MAJOR FACILITATOR SUPERFAMILY (MFS) PROFILE DOMAIN-CONTAINING PROTEIN"/>
    <property type="match status" value="1"/>
</dbReference>
<dbReference type="AlphaFoldDB" id="A0A5N4AGF3"/>
<feature type="transmembrane region" description="Helical" evidence="5">
    <location>
        <begin position="88"/>
        <end position="104"/>
    </location>
</feature>
<feature type="transmembrane region" description="Helical" evidence="5">
    <location>
        <begin position="261"/>
        <end position="290"/>
    </location>
</feature>
<dbReference type="SUPFAM" id="SSF103473">
    <property type="entry name" value="MFS general substrate transporter"/>
    <property type="match status" value="1"/>
</dbReference>
<feature type="domain" description="Major facilitator superfamily (MFS) profile" evidence="6">
    <location>
        <begin position="11"/>
        <end position="451"/>
    </location>
</feature>
<feature type="transmembrane region" description="Helical" evidence="5">
    <location>
        <begin position="110"/>
        <end position="131"/>
    </location>
</feature>
<dbReference type="EMBL" id="VVIM01000007">
    <property type="protein sequence ID" value="KAB0796397.1"/>
    <property type="molecule type" value="Genomic_DNA"/>
</dbReference>
<evidence type="ECO:0000256" key="4">
    <source>
        <dbReference type="ARBA" id="ARBA00023136"/>
    </source>
</evidence>